<dbReference type="PANTHER" id="PTHR12307">
    <property type="entry name" value="PROTEIN PHOSPHATASE 1 REGULATORY SUBUNIT"/>
    <property type="match status" value="1"/>
</dbReference>
<comment type="caution">
    <text evidence="3">The sequence shown here is derived from an EMBL/GenBank/DDBJ whole genome shotgun (WGS) entry which is preliminary data.</text>
</comment>
<feature type="compositionally biased region" description="Basic residues" evidence="1">
    <location>
        <begin position="377"/>
        <end position="390"/>
    </location>
</feature>
<dbReference type="EMBL" id="BTGD01000005">
    <property type="protein sequence ID" value="GMM55360.1"/>
    <property type="molecule type" value="Genomic_DNA"/>
</dbReference>
<dbReference type="GO" id="GO:0000164">
    <property type="term" value="C:protein phosphatase type 1 complex"/>
    <property type="evidence" value="ECO:0007669"/>
    <property type="project" value="TreeGrafter"/>
</dbReference>
<dbReference type="GO" id="GO:0005979">
    <property type="term" value="P:regulation of glycogen biosynthetic process"/>
    <property type="evidence" value="ECO:0007669"/>
    <property type="project" value="TreeGrafter"/>
</dbReference>
<keyword evidence="4" id="KW-1185">Reference proteome</keyword>
<dbReference type="GO" id="GO:2001069">
    <property type="term" value="F:glycogen binding"/>
    <property type="evidence" value="ECO:0007669"/>
    <property type="project" value="TreeGrafter"/>
</dbReference>
<dbReference type="InterPro" id="IPR050782">
    <property type="entry name" value="PP1_regulatory_subunit_3"/>
</dbReference>
<dbReference type="AlphaFoldDB" id="A0AAV5RUZ9"/>
<evidence type="ECO:0000313" key="4">
    <source>
        <dbReference type="Proteomes" id="UP001377567"/>
    </source>
</evidence>
<name>A0AAV5RUZ9_MAUHU</name>
<feature type="region of interest" description="Disordered" evidence="1">
    <location>
        <begin position="92"/>
        <end position="111"/>
    </location>
</feature>
<accession>A0AAV5RUZ9</accession>
<feature type="compositionally biased region" description="Basic residues" evidence="1">
    <location>
        <begin position="97"/>
        <end position="111"/>
    </location>
</feature>
<dbReference type="InterPro" id="IPR005036">
    <property type="entry name" value="CBM21_dom"/>
</dbReference>
<gene>
    <name evidence="3" type="ORF">DAKH74_019760</name>
</gene>
<dbReference type="Pfam" id="PF03370">
    <property type="entry name" value="CBM_21"/>
    <property type="match status" value="1"/>
</dbReference>
<sequence>MSYSDMPLSSGTVTERNNKALMDNDYDMDIDIDSDTTVERLPPKLRLQSKTTDSIRTPLAPAMDGVDRRQATMKRSMSMPFMIKSILSKPSATFNNRRGRNGSGKHHMRSKSVHFDERLPIKVYQLDDTPRVISDDVHAQRSTGAVNFDTQKPLGRMTQEYYEHEDDEPLQCELSDDSTTTPPHEANGFYDFNFPVFNYAQGLESLRVNYFFNHAKQDVYLRDLLLEYDRGAREWRLAGTVAVRNIHFEKFVVVRYTTSAWRDSADVAASYAGHCPEAAQFDLFRFAIGRLADRVNYDYGSRSVGLEFCINYQTTEHREQSPGLEFWDNNNDKNYRMRLVVGTERDEQQDEEADIKDIARQFRNWGLRTEQQAPGKSRPRRTSTRRKQAARGKQSIAALLGGNDSDSDLDADLEIGGGSGLDASLFSRNSGMRNNFGWGSHLAT</sequence>
<dbReference type="PROSITE" id="PS51159">
    <property type="entry name" value="CBM21"/>
    <property type="match status" value="1"/>
</dbReference>
<protein>
    <recommendedName>
        <fullName evidence="2">CBM21 domain-containing protein</fullName>
    </recommendedName>
</protein>
<dbReference type="InterPro" id="IPR038175">
    <property type="entry name" value="CBM21_dom_sf"/>
</dbReference>
<organism evidence="3 4">
    <name type="scientific">Maudiozyma humilis</name>
    <name type="common">Sour dough yeast</name>
    <name type="synonym">Kazachstania humilis</name>
    <dbReference type="NCBI Taxonomy" id="51915"/>
    <lineage>
        <taxon>Eukaryota</taxon>
        <taxon>Fungi</taxon>
        <taxon>Dikarya</taxon>
        <taxon>Ascomycota</taxon>
        <taxon>Saccharomycotina</taxon>
        <taxon>Saccharomycetes</taxon>
        <taxon>Saccharomycetales</taxon>
        <taxon>Saccharomycetaceae</taxon>
        <taxon>Maudiozyma</taxon>
    </lineage>
</organism>
<evidence type="ECO:0000313" key="3">
    <source>
        <dbReference type="EMBL" id="GMM55360.1"/>
    </source>
</evidence>
<feature type="domain" description="CBM21" evidence="2">
    <location>
        <begin position="214"/>
        <end position="338"/>
    </location>
</feature>
<dbReference type="PANTHER" id="PTHR12307:SF36">
    <property type="entry name" value="GLYCOGEN-BINDING SUBUNIT 76A"/>
    <property type="match status" value="1"/>
</dbReference>
<evidence type="ECO:0000259" key="2">
    <source>
        <dbReference type="PROSITE" id="PS51159"/>
    </source>
</evidence>
<proteinExistence type="predicted"/>
<dbReference type="GO" id="GO:0008157">
    <property type="term" value="F:protein phosphatase 1 binding"/>
    <property type="evidence" value="ECO:0007669"/>
    <property type="project" value="TreeGrafter"/>
</dbReference>
<dbReference type="Gene3D" id="2.60.40.2440">
    <property type="entry name" value="Carbohydrate binding type-21 domain"/>
    <property type="match status" value="1"/>
</dbReference>
<reference evidence="3 4" key="1">
    <citation type="journal article" date="2023" name="Elife">
        <title>Identification of key yeast species and microbe-microbe interactions impacting larval growth of Drosophila in the wild.</title>
        <authorList>
            <person name="Mure A."/>
            <person name="Sugiura Y."/>
            <person name="Maeda R."/>
            <person name="Honda K."/>
            <person name="Sakurai N."/>
            <person name="Takahashi Y."/>
            <person name="Watada M."/>
            <person name="Katoh T."/>
            <person name="Gotoh A."/>
            <person name="Gotoh Y."/>
            <person name="Taniguchi I."/>
            <person name="Nakamura K."/>
            <person name="Hayashi T."/>
            <person name="Katayama T."/>
            <person name="Uemura T."/>
            <person name="Hattori Y."/>
        </authorList>
    </citation>
    <scope>NUCLEOTIDE SEQUENCE [LARGE SCALE GENOMIC DNA]</scope>
    <source>
        <strain evidence="3 4">KH-74</strain>
    </source>
</reference>
<dbReference type="Proteomes" id="UP001377567">
    <property type="component" value="Unassembled WGS sequence"/>
</dbReference>
<evidence type="ECO:0000256" key="1">
    <source>
        <dbReference type="SAM" id="MobiDB-lite"/>
    </source>
</evidence>
<feature type="region of interest" description="Disordered" evidence="1">
    <location>
        <begin position="367"/>
        <end position="393"/>
    </location>
</feature>